<dbReference type="CDD" id="cd00996">
    <property type="entry name" value="PBP2_AatB_like"/>
    <property type="match status" value="1"/>
</dbReference>
<dbReference type="OrthoDB" id="30671at2157"/>
<keyword evidence="1" id="KW-0732">Signal</keyword>
<dbReference type="PATRIC" id="fig|634498.28.peg.1945"/>
<dbReference type="SMART" id="SM00062">
    <property type="entry name" value="PBPb"/>
    <property type="match status" value="1"/>
</dbReference>
<evidence type="ECO:0000313" key="4">
    <source>
        <dbReference type="Proteomes" id="UP000008680"/>
    </source>
</evidence>
<dbReference type="Gene3D" id="3.40.190.10">
    <property type="entry name" value="Periplasmic binding protein-like II"/>
    <property type="match status" value="2"/>
</dbReference>
<reference evidence="3 4" key="1">
    <citation type="journal article" date="2010" name="PLoS ONE">
        <title>The genome sequence of the rumen methanogen Methanobrevibacter ruminantium reveals new possibilities for controlling ruminant methane emissions.</title>
        <authorList>
            <person name="Leahy S.C."/>
            <person name="Kelly W.J."/>
            <person name="Altermann E."/>
            <person name="Ronimus R.S."/>
            <person name="Yeoman C.J."/>
            <person name="Pacheco D.M."/>
            <person name="Li D."/>
            <person name="Kong Z."/>
            <person name="McTavish S."/>
            <person name="Sang C."/>
            <person name="Lambie S.C."/>
            <person name="Janssen P.H."/>
            <person name="Dey D."/>
            <person name="Attwood G.T."/>
        </authorList>
    </citation>
    <scope>NUCLEOTIDE SEQUENCE [LARGE SCALE GENOMIC DNA]</scope>
    <source>
        <strain evidence="4">ATCC 35063 / DSM 1093 / JCM 13430 / OCM 146 / M1</strain>
    </source>
</reference>
<dbReference type="PANTHER" id="PTHR35936">
    <property type="entry name" value="MEMBRANE-BOUND LYTIC MUREIN TRANSGLYCOSYLASE F"/>
    <property type="match status" value="1"/>
</dbReference>
<proteinExistence type="predicted"/>
<name>D3E071_METRM</name>
<evidence type="ECO:0000256" key="1">
    <source>
        <dbReference type="ARBA" id="ARBA00022729"/>
    </source>
</evidence>
<protein>
    <submittedName>
        <fullName evidence="3">Amino acid ABC transporter substrate-binding protein</fullName>
    </submittedName>
</protein>
<dbReference type="KEGG" id="mru:mru_1945"/>
<sequence>MKRSIIFLTIILSLFLVIGYASAGLFDFSSDDAGSGENTDDVFVVGFNSQFPPFGYKENGEYTGFDIELAKEVARRNNWTFKPVPIIDWNTKRFELDSNEVDCIWSEFTIDGREDDYTWSQPYFNNTKLVIVRGDSDINDLDDLKGKTLEVQQGSSILNTIEKNETLKRKFAKIEQVDGYDTAFMDLESGVCDVIIIDSGLGRYLVSEKHNDTKILNQTISNEKYGVAFEKGNTELRDKVQKTLDEMYADGTVEKIAQKYSKYGIPDGVIYPE</sequence>
<gene>
    <name evidence="3" type="ordered locus">mru_1945</name>
</gene>
<dbReference type="eggNOG" id="arCOG01799">
    <property type="taxonomic scope" value="Archaea"/>
</dbReference>
<dbReference type="Proteomes" id="UP000008680">
    <property type="component" value="Chromosome"/>
</dbReference>
<evidence type="ECO:0000259" key="2">
    <source>
        <dbReference type="SMART" id="SM00062"/>
    </source>
</evidence>
<feature type="domain" description="Solute-binding protein family 3/N-terminal" evidence="2">
    <location>
        <begin position="42"/>
        <end position="264"/>
    </location>
</feature>
<organism evidence="3 4">
    <name type="scientific">Methanobrevibacter ruminantium (strain ATCC 35063 / DSM 1093 / JCM 13430 / OCM 146 / M1)</name>
    <name type="common">Methanobacterium ruminantium</name>
    <dbReference type="NCBI Taxonomy" id="634498"/>
    <lineage>
        <taxon>Archaea</taxon>
        <taxon>Methanobacteriati</taxon>
        <taxon>Methanobacteriota</taxon>
        <taxon>Methanomada group</taxon>
        <taxon>Methanobacteria</taxon>
        <taxon>Methanobacteriales</taxon>
        <taxon>Methanobacteriaceae</taxon>
        <taxon>Methanobrevibacter</taxon>
    </lineage>
</organism>
<keyword evidence="4" id="KW-1185">Reference proteome</keyword>
<dbReference type="STRING" id="634498.mru_1945"/>
<dbReference type="HOGENOM" id="CLU_019602_18_5_2"/>
<dbReference type="AlphaFoldDB" id="D3E071"/>
<dbReference type="GeneID" id="8771615"/>
<dbReference type="SUPFAM" id="SSF53850">
    <property type="entry name" value="Periplasmic binding protein-like II"/>
    <property type="match status" value="1"/>
</dbReference>
<dbReference type="PANTHER" id="PTHR35936:SF34">
    <property type="entry name" value="ABC TRANSPORTER EXTRACELLULAR-BINDING PROTEIN YCKB-RELATED"/>
    <property type="match status" value="1"/>
</dbReference>
<dbReference type="InterPro" id="IPR001638">
    <property type="entry name" value="Solute-binding_3/MltF_N"/>
</dbReference>
<dbReference type="Pfam" id="PF00497">
    <property type="entry name" value="SBP_bac_3"/>
    <property type="match status" value="1"/>
</dbReference>
<dbReference type="EMBL" id="CP001719">
    <property type="protein sequence ID" value="ADC47795.1"/>
    <property type="molecule type" value="Genomic_DNA"/>
</dbReference>
<accession>D3E071</accession>
<dbReference type="RefSeq" id="WP_012956743.1">
    <property type="nucleotide sequence ID" value="NC_013790.1"/>
</dbReference>
<evidence type="ECO:0000313" key="3">
    <source>
        <dbReference type="EMBL" id="ADC47795.1"/>
    </source>
</evidence>